<proteinExistence type="predicted"/>
<accession>A0A6M8I074</accession>
<keyword evidence="1" id="KW-0614">Plasmid</keyword>
<sequence length="120" mass="12900">MISLLLMLVGAVVTFVHRLVLRVPRRGQAGPADYRCADSTMGRHRAPPGHGRGVGMNPAIAIPPMPATLNAPAYTPLALAARECFLRDAALARARAGDAQTALLLAHDADVQHRRHRLEN</sequence>
<name>A0A6M8I074_9PROT</name>
<dbReference type="EMBL" id="CP053711">
    <property type="protein sequence ID" value="QKE93755.1"/>
    <property type="molecule type" value="Genomic_DNA"/>
</dbReference>
<evidence type="ECO:0000313" key="1">
    <source>
        <dbReference type="EMBL" id="QKE93755.1"/>
    </source>
</evidence>
<dbReference type="KEGG" id="lck:HN018_26880"/>
<dbReference type="RefSeq" id="WP_171837647.1">
    <property type="nucleotide sequence ID" value="NZ_CP053711.1"/>
</dbReference>
<geneLocation type="plasmid" evidence="1 2">
    <name>unnamed4</name>
</geneLocation>
<reference evidence="1 2" key="1">
    <citation type="journal article" date="2014" name="World J. Microbiol. Biotechnol.">
        <title>Biodiversity and physiological characteristics of Antarctic and Arctic lichens-associated bacteria.</title>
        <authorList>
            <person name="Lee Y.M."/>
            <person name="Kim E.H."/>
            <person name="Lee H.K."/>
            <person name="Hong S.G."/>
        </authorList>
    </citation>
    <scope>NUCLEOTIDE SEQUENCE [LARGE SCALE GENOMIC DNA]</scope>
    <source>
        <strain evidence="1 2">PAMC 26569</strain>
        <plasmid evidence="1">unnamed4</plasmid>
    </source>
</reference>
<keyword evidence="2" id="KW-1185">Reference proteome</keyword>
<dbReference type="AlphaFoldDB" id="A0A6M8I074"/>
<organism evidence="1 2">
    <name type="scientific">Lichenicola cladoniae</name>
    <dbReference type="NCBI Taxonomy" id="1484109"/>
    <lineage>
        <taxon>Bacteria</taxon>
        <taxon>Pseudomonadati</taxon>
        <taxon>Pseudomonadota</taxon>
        <taxon>Alphaproteobacteria</taxon>
        <taxon>Acetobacterales</taxon>
        <taxon>Acetobacteraceae</taxon>
        <taxon>Lichenicola</taxon>
    </lineage>
</organism>
<dbReference type="Proteomes" id="UP000500767">
    <property type="component" value="Plasmid unnamed4"/>
</dbReference>
<protein>
    <submittedName>
        <fullName evidence="1">Uncharacterized protein</fullName>
    </submittedName>
</protein>
<gene>
    <name evidence="1" type="ORF">HN018_26880</name>
</gene>
<evidence type="ECO:0000313" key="2">
    <source>
        <dbReference type="Proteomes" id="UP000500767"/>
    </source>
</evidence>